<evidence type="ECO:0000256" key="3">
    <source>
        <dbReference type="ARBA" id="ARBA00023242"/>
    </source>
</evidence>
<evidence type="ECO:0000313" key="7">
    <source>
        <dbReference type="CGD" id="CAL0000166663"/>
    </source>
</evidence>
<proteinExistence type="inferred from homology"/>
<evidence type="ECO:0000313" key="9">
    <source>
        <dbReference type="Proteomes" id="UP000002605"/>
    </source>
</evidence>
<feature type="compositionally biased region" description="Low complexity" evidence="5">
    <location>
        <begin position="37"/>
        <end position="50"/>
    </location>
</feature>
<dbReference type="PANTHER" id="PTHR12858">
    <property type="entry name" value="RIBOSOME BIOGENESIS PROTEIN"/>
    <property type="match status" value="1"/>
</dbReference>
<evidence type="ECO:0000256" key="5">
    <source>
        <dbReference type="SAM" id="MobiDB-lite"/>
    </source>
</evidence>
<keyword evidence="3" id="KW-0539">Nucleus</keyword>
<evidence type="ECO:0000256" key="2">
    <source>
        <dbReference type="ARBA" id="ARBA00022517"/>
    </source>
</evidence>
<dbReference type="InterPro" id="IPR030387">
    <property type="entry name" value="G_Bms1/Tsr1_dom"/>
</dbReference>
<dbReference type="GO" id="GO:0005525">
    <property type="term" value="F:GTP binding"/>
    <property type="evidence" value="ECO:0007669"/>
    <property type="project" value="TreeGrafter"/>
</dbReference>
<feature type="domain" description="Bms1-type G" evidence="6">
    <location>
        <begin position="83"/>
        <end position="267"/>
    </location>
</feature>
<dbReference type="CGD" id="CAL0000166663">
    <property type="gene designation" value="Cd36_34080"/>
</dbReference>
<dbReference type="VEuPathDB" id="FungiDB:CD36_34080"/>
<organism evidence="8 9">
    <name type="scientific">Candida dubliniensis (strain CD36 / ATCC MYA-646 / CBS 7987 / NCPF 3949 / NRRL Y-17841)</name>
    <name type="common">Yeast</name>
    <dbReference type="NCBI Taxonomy" id="573826"/>
    <lineage>
        <taxon>Eukaryota</taxon>
        <taxon>Fungi</taxon>
        <taxon>Dikarya</taxon>
        <taxon>Ascomycota</taxon>
        <taxon>Saccharomycotina</taxon>
        <taxon>Pichiomycetes</taxon>
        <taxon>Debaryomycetaceae</taxon>
        <taxon>Candida/Lodderomyces clade</taxon>
        <taxon>Candida</taxon>
    </lineage>
</organism>
<evidence type="ECO:0000256" key="4">
    <source>
        <dbReference type="ARBA" id="ARBA00038288"/>
    </source>
</evidence>
<dbReference type="RefSeq" id="XP_002422343.1">
    <property type="nucleotide sequence ID" value="XM_002422298.1"/>
</dbReference>
<dbReference type="InterPro" id="IPR039761">
    <property type="entry name" value="Bms1/Tsr1"/>
</dbReference>
<dbReference type="GO" id="GO:0000462">
    <property type="term" value="P:maturation of SSU-rRNA from tricistronic rRNA transcript (SSU-rRNA, 5.8S rRNA, LSU-rRNA)"/>
    <property type="evidence" value="ECO:0007669"/>
    <property type="project" value="TreeGrafter"/>
</dbReference>
<dbReference type="SMART" id="SM00785">
    <property type="entry name" value="AARP2CN"/>
    <property type="match status" value="1"/>
</dbReference>
<dbReference type="OrthoDB" id="119302at2759"/>
<feature type="compositionally biased region" description="Basic and acidic residues" evidence="5">
    <location>
        <begin position="51"/>
        <end position="63"/>
    </location>
</feature>
<dbReference type="InterPro" id="IPR007034">
    <property type="entry name" value="BMS1_TSR1_C"/>
</dbReference>
<comment type="subcellular location">
    <subcellularLocation>
        <location evidence="1">Nucleus</location>
        <location evidence="1">Nucleolus</location>
    </subcellularLocation>
</comment>
<keyword evidence="9" id="KW-1185">Reference proteome</keyword>
<dbReference type="GO" id="GO:0034511">
    <property type="term" value="F:U3 snoRNA binding"/>
    <property type="evidence" value="ECO:0007669"/>
    <property type="project" value="TreeGrafter"/>
</dbReference>
<keyword evidence="2" id="KW-0690">Ribosome biogenesis</keyword>
<dbReference type="InterPro" id="IPR012948">
    <property type="entry name" value="AARP2CN"/>
</dbReference>
<name>B9WMN4_CANDC</name>
<dbReference type="eggNOG" id="KOG1980">
    <property type="taxonomic scope" value="Eukaryota"/>
</dbReference>
<dbReference type="GO" id="GO:0000479">
    <property type="term" value="P:endonucleolytic cleavage of tricistronic rRNA transcript (SSU-rRNA, 5.8S rRNA, LSU-rRNA)"/>
    <property type="evidence" value="ECO:0007669"/>
    <property type="project" value="TreeGrafter"/>
</dbReference>
<comment type="similarity">
    <text evidence="4">Belongs to the TRAFAC class translation factor GTPase superfamily. Bms1-like GTPase family. TSR1 subfamily.</text>
</comment>
<dbReference type="Proteomes" id="UP000002605">
    <property type="component" value="Chromosome R"/>
</dbReference>
<evidence type="ECO:0000259" key="6">
    <source>
        <dbReference type="PROSITE" id="PS51714"/>
    </source>
</evidence>
<dbReference type="PROSITE" id="PS51714">
    <property type="entry name" value="G_BMS1"/>
    <property type="match status" value="1"/>
</dbReference>
<dbReference type="SMART" id="SM01362">
    <property type="entry name" value="DUF663"/>
    <property type="match status" value="1"/>
</dbReference>
<dbReference type="Pfam" id="PF22298">
    <property type="entry name" value="Tsr1_G-like"/>
    <property type="match status" value="1"/>
</dbReference>
<dbReference type="GO" id="GO:0003924">
    <property type="term" value="F:GTPase activity"/>
    <property type="evidence" value="ECO:0007669"/>
    <property type="project" value="TreeGrafter"/>
</dbReference>
<dbReference type="Pfam" id="PF04950">
    <property type="entry name" value="RIBIOP_C"/>
    <property type="match status" value="1"/>
</dbReference>
<evidence type="ECO:0000256" key="1">
    <source>
        <dbReference type="ARBA" id="ARBA00004604"/>
    </source>
</evidence>
<dbReference type="EMBL" id="FM992695">
    <property type="protein sequence ID" value="CAX40349.1"/>
    <property type="molecule type" value="Genomic_DNA"/>
</dbReference>
<dbReference type="Pfam" id="PF08142">
    <property type="entry name" value="AARP2CN"/>
    <property type="match status" value="1"/>
</dbReference>
<accession>B9WMN4</accession>
<evidence type="ECO:0000313" key="8">
    <source>
        <dbReference type="EMBL" id="CAX40349.1"/>
    </source>
</evidence>
<dbReference type="KEGG" id="cdu:CD36_34080"/>
<dbReference type="AlphaFoldDB" id="B9WMN4"/>
<sequence length="841" mass="94711">MANSHRNTLKHDHKPFKSKHATKGQIKARIKGKVEKSSNSSGGSKSSKVVSKLERKNLSKQQRDNKILETKLTKRLFEGNSGAEKIVTIITLTDDLSAVDIANRLFNEQESNDNGSTAKFNFDYPSVTNINIGKFKTNLKVIIPHQSNMISILDAAQVSDFVLLGISATEEIGENSFGETILRALIAQGISTTIGVLPNIVSAYPKRNLQLDVKQSLQSFYHHFFPSRDGSSNRGSGSDSGGNKLYSLELDSDNSNCLRIICQKFPQSISWRDSRGWLVADKVEIDNSSDMSVENQQQMMVVEGMVRGIGFNVNRLVHLPGFGDFQLHKLEKLTRKARGNSFRNHYGGMDIDTGNDGDVEETFLPNEQQESLDELNPDEGIDMGATEDDNDFYNNDDFGVRSEGKIYFDNGNNNNGSGTFGSSKKLVPRGTSEYQGRWFVDDVLDEDASDLEEQEEQEEANMAEDDMIMEDNIEAEDFADNAESIHDSEMMHVDLSPEEESRQLEQYRSLAKEDLEFPDELELHPNESAIERLKGFRGVKSLGNCDWDYDEYDPEAPSILKRLFQVSNYKATKNKVNKQFIKQTEVTAGNRVRLYIIIPPGASSNISNVIGNCSSIPFPVYELLEHEHKLGVCNFSFETWQDYEKPIVNKEQIIVQYGPRRQIIQPLYNQANNNPNNVHKLENFVHHSQGGSGAIIATAITPVLFTNSPTLFFKIHPNSNDNTNSNSGSVEFIGKGTYLGSDPKRIMVQRVVLTGHPIKIHKRVVTIRYMFFNREDINYFKAVSLFTKNSGRVGFIKESLGTHGYFKANFDGKLTSQDVVAMSLYKRSWPEVSTIWSKFNY</sequence>
<feature type="region of interest" description="Disordered" evidence="5">
    <location>
        <begin position="1"/>
        <end position="63"/>
    </location>
</feature>
<dbReference type="GeneID" id="8049889"/>
<reference evidence="8 9" key="1">
    <citation type="journal article" date="2009" name="Genome Res.">
        <title>Comparative genomics of the fungal pathogens Candida dubliniensis and Candida albicans.</title>
        <authorList>
            <person name="Jackson A.P."/>
            <person name="Gamble J.A."/>
            <person name="Yeomans T."/>
            <person name="Moran G.P."/>
            <person name="Saunders D."/>
            <person name="Harris D."/>
            <person name="Aslett M."/>
            <person name="Barrell J.F."/>
            <person name="Butler G."/>
            <person name="Citiulo F."/>
            <person name="Coleman D.C."/>
            <person name="de Groot P.W.J."/>
            <person name="Goodwin T.J."/>
            <person name="Quail M.A."/>
            <person name="McQuillan J."/>
            <person name="Munro C.A."/>
            <person name="Pain A."/>
            <person name="Poulter R.T."/>
            <person name="Rajandream M.A."/>
            <person name="Renauld H."/>
            <person name="Spiering M.J."/>
            <person name="Tivey A."/>
            <person name="Gow N.A.R."/>
            <person name="Barrell B."/>
            <person name="Sullivan D.J."/>
            <person name="Berriman M."/>
        </authorList>
    </citation>
    <scope>NUCLEOTIDE SEQUENCE [LARGE SCALE GENOMIC DNA]</scope>
    <source>
        <strain evidence="9">CD36 / ATCC MYA-646 / CBS 7987 / NCPF 3949 / NRRL Y-17841</strain>
    </source>
</reference>
<protein>
    <submittedName>
        <fullName evidence="8">Ribosome biogenesis protein, putative</fullName>
    </submittedName>
</protein>
<gene>
    <name evidence="7" type="ordered locus">Cd36_34080</name>
    <name evidence="8" type="ORF">CD36_34080</name>
</gene>
<dbReference type="GO" id="GO:0005730">
    <property type="term" value="C:nucleolus"/>
    <property type="evidence" value="ECO:0007669"/>
    <property type="project" value="UniProtKB-SubCell"/>
</dbReference>
<feature type="compositionally biased region" description="Basic residues" evidence="5">
    <location>
        <begin position="7"/>
        <end position="31"/>
    </location>
</feature>
<dbReference type="GO" id="GO:0030688">
    <property type="term" value="C:preribosome, small subunit precursor"/>
    <property type="evidence" value="ECO:0007669"/>
    <property type="project" value="TreeGrafter"/>
</dbReference>
<dbReference type="HOGENOM" id="CLU_009858_1_0_1"/>
<dbReference type="PANTHER" id="PTHR12858:SF1">
    <property type="entry name" value="PRE-RRNA-PROCESSING PROTEIN TSR1 HOMOLOG"/>
    <property type="match status" value="1"/>
</dbReference>